<keyword evidence="2" id="KW-0813">Transport</keyword>
<evidence type="ECO:0000256" key="5">
    <source>
        <dbReference type="ARBA" id="ARBA00022741"/>
    </source>
</evidence>
<dbReference type="GO" id="GO:0005737">
    <property type="term" value="C:cytoplasm"/>
    <property type="evidence" value="ECO:0007669"/>
    <property type="project" value="UniProtKB-ARBA"/>
</dbReference>
<feature type="region of interest" description="Disordered" evidence="9">
    <location>
        <begin position="53"/>
        <end position="74"/>
    </location>
</feature>
<dbReference type="STRING" id="27334.A0A0A2K3W1"/>
<feature type="domain" description="ABC transmembrane type-1" evidence="12">
    <location>
        <begin position="380"/>
        <end position="660"/>
    </location>
</feature>
<feature type="domain" description="ABC transporter" evidence="11">
    <location>
        <begin position="722"/>
        <end position="943"/>
    </location>
</feature>
<comment type="subcellular location">
    <subcellularLocation>
        <location evidence="1">Membrane</location>
        <topology evidence="1">Multi-pass membrane protein</topology>
    </subcellularLocation>
</comment>
<feature type="region of interest" description="Disordered" evidence="9">
    <location>
        <begin position="947"/>
        <end position="983"/>
    </location>
</feature>
<dbReference type="Gene3D" id="1.20.1560.10">
    <property type="entry name" value="ABC transporter type 1, transmembrane domain"/>
    <property type="match status" value="2"/>
</dbReference>
<feature type="transmembrane region" description="Helical" evidence="10">
    <location>
        <begin position="1041"/>
        <end position="1061"/>
    </location>
</feature>
<dbReference type="InterPro" id="IPR050173">
    <property type="entry name" value="ABC_transporter_C-like"/>
</dbReference>
<reference evidence="13 14" key="1">
    <citation type="journal article" date="2015" name="Mol. Plant Microbe Interact.">
        <title>Genome, transcriptome, and functional analyses of Penicillium expansum provide new insights into secondary metabolism and pathogenicity.</title>
        <authorList>
            <person name="Ballester A.R."/>
            <person name="Marcet-Houben M."/>
            <person name="Levin E."/>
            <person name="Sela N."/>
            <person name="Selma-Lazaro C."/>
            <person name="Carmona L."/>
            <person name="Wisniewski M."/>
            <person name="Droby S."/>
            <person name="Gonzalez-Candelas L."/>
            <person name="Gabaldon T."/>
        </authorList>
    </citation>
    <scope>NUCLEOTIDE SEQUENCE [LARGE SCALE GENOMIC DNA]</scope>
    <source>
        <strain evidence="13 14">MD-8</strain>
    </source>
</reference>
<feature type="transmembrane region" description="Helical" evidence="10">
    <location>
        <begin position="420"/>
        <end position="441"/>
    </location>
</feature>
<keyword evidence="8 10" id="KW-0472">Membrane</keyword>
<evidence type="ECO:0000256" key="2">
    <source>
        <dbReference type="ARBA" id="ARBA00022448"/>
    </source>
</evidence>
<keyword evidence="7 10" id="KW-1133">Transmembrane helix</keyword>
<feature type="domain" description="ABC transporter" evidence="11">
    <location>
        <begin position="1319"/>
        <end position="1548"/>
    </location>
</feature>
<keyword evidence="4" id="KW-0677">Repeat</keyword>
<keyword evidence="3 10" id="KW-0812">Transmembrane</keyword>
<evidence type="ECO:0000313" key="13">
    <source>
        <dbReference type="EMBL" id="KGO61721.1"/>
    </source>
</evidence>
<dbReference type="SMART" id="SM00382">
    <property type="entry name" value="AAA"/>
    <property type="match status" value="2"/>
</dbReference>
<dbReference type="PANTHER" id="PTHR24223">
    <property type="entry name" value="ATP-BINDING CASSETTE SUB-FAMILY C"/>
    <property type="match status" value="1"/>
</dbReference>
<dbReference type="FunFam" id="3.40.50.300:FF:000838">
    <property type="entry name" value="ABC multidrug transporter (Eurofung)"/>
    <property type="match status" value="1"/>
</dbReference>
<dbReference type="Pfam" id="PF00005">
    <property type="entry name" value="ABC_tran"/>
    <property type="match status" value="2"/>
</dbReference>
<dbReference type="FunFam" id="3.40.50.300:FF:000997">
    <property type="entry name" value="Multidrug resistance-associated protein 1"/>
    <property type="match status" value="1"/>
</dbReference>
<accession>A0A0A2K3W1</accession>
<dbReference type="VEuPathDB" id="FungiDB:PEXP_086490"/>
<dbReference type="SUPFAM" id="SSF90123">
    <property type="entry name" value="ABC transporter transmembrane region"/>
    <property type="match status" value="2"/>
</dbReference>
<dbReference type="GO" id="GO:0016887">
    <property type="term" value="F:ATP hydrolysis activity"/>
    <property type="evidence" value="ECO:0007669"/>
    <property type="project" value="InterPro"/>
</dbReference>
<gene>
    <name evidence="13" type="ORF">PEX2_016260</name>
</gene>
<evidence type="ECO:0000259" key="12">
    <source>
        <dbReference type="PROSITE" id="PS50929"/>
    </source>
</evidence>
<feature type="transmembrane region" description="Helical" evidence="10">
    <location>
        <begin position="1003"/>
        <end position="1029"/>
    </location>
</feature>
<feature type="transmembrane region" description="Helical" evidence="10">
    <location>
        <begin position="379"/>
        <end position="400"/>
    </location>
</feature>
<dbReference type="SUPFAM" id="SSF52540">
    <property type="entry name" value="P-loop containing nucleoside triphosphate hydrolases"/>
    <property type="match status" value="2"/>
</dbReference>
<dbReference type="EMBL" id="JQFZ01000029">
    <property type="protein sequence ID" value="KGO61721.1"/>
    <property type="molecule type" value="Genomic_DNA"/>
</dbReference>
<evidence type="ECO:0000256" key="1">
    <source>
        <dbReference type="ARBA" id="ARBA00004141"/>
    </source>
</evidence>
<dbReference type="PANTHER" id="PTHR24223:SF464">
    <property type="entry name" value="ABC-TYPE TRANSPORTER CICA"/>
    <property type="match status" value="1"/>
</dbReference>
<dbReference type="CDD" id="cd03250">
    <property type="entry name" value="ABCC_MRP_domain1"/>
    <property type="match status" value="1"/>
</dbReference>
<dbReference type="InterPro" id="IPR011527">
    <property type="entry name" value="ABC1_TM_dom"/>
</dbReference>
<evidence type="ECO:0000256" key="10">
    <source>
        <dbReference type="SAM" id="Phobius"/>
    </source>
</evidence>
<evidence type="ECO:0000313" key="14">
    <source>
        <dbReference type="Proteomes" id="UP000030143"/>
    </source>
</evidence>
<dbReference type="PROSITE" id="PS00211">
    <property type="entry name" value="ABC_TRANSPORTER_1"/>
    <property type="match status" value="2"/>
</dbReference>
<dbReference type="Pfam" id="PF00664">
    <property type="entry name" value="ABC_membrane"/>
    <property type="match status" value="2"/>
</dbReference>
<keyword evidence="5" id="KW-0547">Nucleotide-binding</keyword>
<feature type="transmembrane region" description="Helical" evidence="10">
    <location>
        <begin position="610"/>
        <end position="629"/>
    </location>
</feature>
<evidence type="ECO:0000256" key="6">
    <source>
        <dbReference type="ARBA" id="ARBA00022840"/>
    </source>
</evidence>
<feature type="transmembrane region" description="Helical" evidence="10">
    <location>
        <begin position="1141"/>
        <end position="1160"/>
    </location>
</feature>
<dbReference type="InterPro" id="IPR003439">
    <property type="entry name" value="ABC_transporter-like_ATP-bd"/>
</dbReference>
<dbReference type="CDD" id="cd18597">
    <property type="entry name" value="ABC_6TM_YOR1_D1_like"/>
    <property type="match status" value="1"/>
</dbReference>
<dbReference type="InterPro" id="IPR003593">
    <property type="entry name" value="AAA+_ATPase"/>
</dbReference>
<proteinExistence type="predicted"/>
<dbReference type="Gene3D" id="3.40.50.300">
    <property type="entry name" value="P-loop containing nucleotide triphosphate hydrolases"/>
    <property type="match status" value="2"/>
</dbReference>
<dbReference type="PROSITE" id="PS50929">
    <property type="entry name" value="ABC_TM1F"/>
    <property type="match status" value="2"/>
</dbReference>
<dbReference type="InterPro" id="IPR036640">
    <property type="entry name" value="ABC1_TM_sf"/>
</dbReference>
<evidence type="ECO:0000256" key="4">
    <source>
        <dbReference type="ARBA" id="ARBA00022737"/>
    </source>
</evidence>
<dbReference type="GO" id="GO:0016020">
    <property type="term" value="C:membrane"/>
    <property type="evidence" value="ECO:0007669"/>
    <property type="project" value="UniProtKB-SubCell"/>
</dbReference>
<evidence type="ECO:0000256" key="8">
    <source>
        <dbReference type="ARBA" id="ARBA00023136"/>
    </source>
</evidence>
<sequence>MSFYPPGWDYDRLLNGPPDDLLSLTDEQHKALMSGLREAGLFEGLLAKTRQQDAEKRAAEEAAKPQEEQLAEREPRAPYISPLKVLFRWREPEEWSDWGYVVFCAGQYGGEHEEQWAKFRQRWDLIFEQDFAEYRGFHPKSDRAIELFKFRWVEDPTLEMAGPKDISRRFEEMRNDLPRAFATTACLMVTPEVIDSVLDSPLPSSAPEPERQMLPFAIAVSAWAHREQPASFKGYFRVAVESLIRGFYAIVALDIMHLSELVEPMRDDYDIWLDSGRDGIRYHDGIPNPPKRPWAALFEFGEEGDGDFEGADPDNWAIFLVQGVNEINSLAGDDTRNQNPTRAVAIHQNIVFESFQLGLSHQRNFPLLWALHGAFKFEFWLAGIAMLFANLLQVMAPLLLRYFLVSLSDESSSHSNSLNFVALLFTTQMGMSFALVHYHYLGGVVGSQVKAVLTAMVFEKSLKLSNNESNEWTDGKISNLITVDSQRIQSALLYANMIWSEPVAVVVALTILFYNLTWSALSGLLLLGVGAKGLEFSMGWLMSRRMAINAAVDLRILSLLEGLRNMKFVKFHAWEPYFLRQISDVREAEVQQQHKLLSLQSTIMSLSTSLPSYAAMLSFIIFATIHGGLTAAETFSSLALFNCLRKPLNILPMVLSQLIDAWVSLQRIESFLMAEDQQKTIEWDFNAANVIEITNGYFSWNYAADGDIPSPTINEETSLLSVHEESNMPGSKISSLALINVNLQVKPGELIAVAGPVGAGKSALLLALAGQMSQTRGHIVLGATRSFCSQVPWIESGTVQENILFGKPLLQPWYDEVVEACALKPDLKTWEYGDATYIGEQGITLSGGQKQRLSLARTIYADTDLLLLDDPLSAVDADVGQHIFNKAILGLLRGKTCILVTHQRHIITQCDRILWLEKGHIKASESLSNPSSGDEMLSHLIPTQENYQQKNPKNAEHGGLSNEDHEAVHSTQDQNTVIDRETQKSGRVHGSVYKTYLSASGSIFHWPILFFLLIVSQIAGIFTGVWLSWWVDNTLGWDNRAYILGCILFGVAHSVLAWVYLRQASFTGLRASDNLFKAALQRVLYAPMSFHTANPAGRLMNLFSSDVNQLDNGVSGSVQAFFLLVGIAFSTFLLISVQFPLFVLSLPVIALVVSYTSAYYRASRQELKRFETVSRSTVAGNTVECIAGRQTIRSFGVQQNFQSRLGVAIDEASNFSYLMSASQQWLNLRLDTLGNILILFVGALIVMSDNSIPASMSGLLMTYALAVVQIIPGIVSQTAEIENSFITVERMIHYGNEIPTEMSVLATVPPSTWPETGTITMKNVSLRYQSNHPQALQDVSLTINDGEKVGIIGRTGAGKSSIVSVLFRLFPLEHGSVVIDNMDIANLNLHSLRSKLAIIPQDPTLFQGTVRTNLDPSGEYPDDVLCNALRKTNLYPQVHLDREVQPDGKNFSLGERQLLALARVLVRDPRILVCDEATSAVDQDTDRAVQQTLLDAFQHRTVICIAHRLQTIIRYDRICMVDQGKVVDFQSPLRLFDTNAEFRQMCELNHITRKDIV</sequence>
<protein>
    <submittedName>
        <fullName evidence="13">ABC transporter, integral membrane type 1</fullName>
    </submittedName>
</protein>
<evidence type="ECO:0000256" key="3">
    <source>
        <dbReference type="ARBA" id="ARBA00022692"/>
    </source>
</evidence>
<evidence type="ECO:0000256" key="9">
    <source>
        <dbReference type="SAM" id="MobiDB-lite"/>
    </source>
</evidence>
<dbReference type="HOGENOM" id="CLU_000604_27_1_1"/>
<evidence type="ECO:0000256" key="7">
    <source>
        <dbReference type="ARBA" id="ARBA00022989"/>
    </source>
</evidence>
<dbReference type="FunFam" id="1.20.1560.10:FF:000013">
    <property type="entry name" value="ABC transporter C family member 2"/>
    <property type="match status" value="1"/>
</dbReference>
<keyword evidence="14" id="KW-1185">Reference proteome</keyword>
<name>A0A0A2K3W1_PENEN</name>
<dbReference type="GO" id="GO:0005524">
    <property type="term" value="F:ATP binding"/>
    <property type="evidence" value="ECO:0007669"/>
    <property type="project" value="UniProtKB-KW"/>
</dbReference>
<feature type="domain" description="ABC transmembrane type-1" evidence="12">
    <location>
        <begin position="1008"/>
        <end position="1283"/>
    </location>
</feature>
<dbReference type="Proteomes" id="UP000030143">
    <property type="component" value="Unassembled WGS sequence"/>
</dbReference>
<dbReference type="GeneID" id="27674321"/>
<comment type="caution">
    <text evidence="13">The sequence shown here is derived from an EMBL/GenBank/DDBJ whole genome shotgun (WGS) entry which is preliminary data.</text>
</comment>
<dbReference type="PROSITE" id="PS50893">
    <property type="entry name" value="ABC_TRANSPORTER_2"/>
    <property type="match status" value="2"/>
</dbReference>
<evidence type="ECO:0000259" key="11">
    <source>
        <dbReference type="PROSITE" id="PS50893"/>
    </source>
</evidence>
<dbReference type="InterPro" id="IPR017871">
    <property type="entry name" value="ABC_transporter-like_CS"/>
</dbReference>
<dbReference type="GO" id="GO:0140359">
    <property type="term" value="F:ABC-type transporter activity"/>
    <property type="evidence" value="ECO:0007669"/>
    <property type="project" value="InterPro"/>
</dbReference>
<dbReference type="InterPro" id="IPR027417">
    <property type="entry name" value="P-loop_NTPase"/>
</dbReference>
<organism evidence="13 14">
    <name type="scientific">Penicillium expansum</name>
    <name type="common">Blue mold rot fungus</name>
    <dbReference type="NCBI Taxonomy" id="27334"/>
    <lineage>
        <taxon>Eukaryota</taxon>
        <taxon>Fungi</taxon>
        <taxon>Dikarya</taxon>
        <taxon>Ascomycota</taxon>
        <taxon>Pezizomycotina</taxon>
        <taxon>Eurotiomycetes</taxon>
        <taxon>Eurotiomycetidae</taxon>
        <taxon>Eurotiales</taxon>
        <taxon>Aspergillaceae</taxon>
        <taxon>Penicillium</taxon>
    </lineage>
</organism>
<dbReference type="CDD" id="cd03244">
    <property type="entry name" value="ABCC_MRP_domain2"/>
    <property type="match status" value="1"/>
</dbReference>
<keyword evidence="6" id="KW-0067">ATP-binding</keyword>
<dbReference type="RefSeq" id="XP_016602419.1">
    <property type="nucleotide sequence ID" value="XM_016738902.1"/>
</dbReference>
<feature type="transmembrane region" description="Helical" evidence="10">
    <location>
        <begin position="1228"/>
        <end position="1248"/>
    </location>
</feature>